<dbReference type="Gene3D" id="3.30.70.270">
    <property type="match status" value="2"/>
</dbReference>
<dbReference type="Gene3D" id="3.10.10.10">
    <property type="entry name" value="HIV Type 1 Reverse Transcriptase, subunit A, domain 1"/>
    <property type="match status" value="1"/>
</dbReference>
<organism evidence="8 9">
    <name type="scientific">Parthenolecanium corni</name>
    <dbReference type="NCBI Taxonomy" id="536013"/>
    <lineage>
        <taxon>Eukaryota</taxon>
        <taxon>Metazoa</taxon>
        <taxon>Ecdysozoa</taxon>
        <taxon>Arthropoda</taxon>
        <taxon>Hexapoda</taxon>
        <taxon>Insecta</taxon>
        <taxon>Pterygota</taxon>
        <taxon>Neoptera</taxon>
        <taxon>Paraneoptera</taxon>
        <taxon>Hemiptera</taxon>
        <taxon>Sternorrhyncha</taxon>
        <taxon>Coccoidea</taxon>
        <taxon>Coccidae</taxon>
        <taxon>Parthenolecanium</taxon>
    </lineage>
</organism>
<dbReference type="PROSITE" id="PS50878">
    <property type="entry name" value="RT_POL"/>
    <property type="match status" value="1"/>
</dbReference>
<dbReference type="CDD" id="cd09274">
    <property type="entry name" value="RNase_HI_RT_Ty3"/>
    <property type="match status" value="1"/>
</dbReference>
<dbReference type="FunFam" id="3.30.70.270:FF:000026">
    <property type="entry name" value="Transposon Ty3-G Gag-Pol polyprotein"/>
    <property type="match status" value="1"/>
</dbReference>
<keyword evidence="5" id="KW-0511">Multifunctional enzyme</keyword>
<dbReference type="InterPro" id="IPR000477">
    <property type="entry name" value="RT_dom"/>
</dbReference>
<dbReference type="GO" id="GO:0004519">
    <property type="term" value="F:endonuclease activity"/>
    <property type="evidence" value="ECO:0007669"/>
    <property type="project" value="UniProtKB-KW"/>
</dbReference>
<protein>
    <recommendedName>
        <fullName evidence="7">Reverse transcriptase domain-containing protein</fullName>
    </recommendedName>
</protein>
<dbReference type="InterPro" id="IPR043128">
    <property type="entry name" value="Rev_trsase/Diguanyl_cyclase"/>
</dbReference>
<dbReference type="InterPro" id="IPR050951">
    <property type="entry name" value="Retrovirus_Pol_polyprotein"/>
</dbReference>
<keyword evidence="4" id="KW-0255">Endonuclease</keyword>
<dbReference type="SUPFAM" id="SSF56672">
    <property type="entry name" value="DNA/RNA polymerases"/>
    <property type="match status" value="1"/>
</dbReference>
<keyword evidence="2" id="KW-0548">Nucleotidyltransferase</keyword>
<dbReference type="GO" id="GO:0016779">
    <property type="term" value="F:nucleotidyltransferase activity"/>
    <property type="evidence" value="ECO:0007669"/>
    <property type="project" value="UniProtKB-KW"/>
</dbReference>
<proteinExistence type="predicted"/>
<keyword evidence="4" id="KW-0378">Hydrolase</keyword>
<gene>
    <name evidence="8" type="ORF">V9T40_006901</name>
</gene>
<dbReference type="InterPro" id="IPR021109">
    <property type="entry name" value="Peptidase_aspartic_dom_sf"/>
</dbReference>
<comment type="caution">
    <text evidence="8">The sequence shown here is derived from an EMBL/GenBank/DDBJ whole genome shotgun (WGS) entry which is preliminary data.</text>
</comment>
<dbReference type="AlphaFoldDB" id="A0AAN9Y9P2"/>
<sequence>MTTVKCQFYLVAAGDGKTTHILVRRICFMGSESWFVFPEELQPISCHKKLSELPSIKAAVKAMKVRGAFRNVNVTLTADLVSTYVDDDSNFIFGDCLLGEVSLVPPPSQSSESSTLSRLAIKEESIKSILNHFIIEKFSSKNKNVAAWCSSFEKESDRFKLSGQKKIEVFKSCLDPTLNDWFSIVQSKIGLSAEWSLWKENMVSTFGDLSWKPIRYAYSFKYLSGSYLDYSIKKEKMLLELDRELSDIFILDLIIIGLPTHIQNSLNRNHVTSISLLHNKLKKFEADDKIFPNSSRHSLFKDTKNNTSNYKGAVYDPGSNISIMNKKIAEFLDLKIIKFANASFKMISGLGRVYGITKVKIKIFDITKEVLVFILDDINYQYEFLIGLDLIYEFRLCQNENLEVFQNNSLQKNDFNSSSGNMVVNFLEMSADLSHLDFNKKKKIEKVISNFNMAFAKHKYDTGPVLNHEATIKLTEHKYIYRKPYKCNIIDQQEIESQISKLIEAGLIEESSSPFASPVTLAKKKYADGSIKKDRLCIDYSALNKIVVPDSQPFPLIEDLIVKARDCQWFSVLDINSAFWSVPLREKDRYKTAFVTQTGHYNWKRLPFGLKTSSGIFQRILRNCLKKNGLDDFCVNYIDDILVFSKTFDEHLEHLGQLLDAVYQEGFKLSLSKCNFAKNKVKYLGHIIENNATRPIFDNVKPLRDFPTPKNQKNVRQFLGKVNFYHSYIQNSATILAPLHNLLKKNTPFNWNDSCEKSFRKIIEILCSEPCLAIFNPNRETIVQTDASLEGIGAILKQRQDDGEFKPVSYFSKKLNEPQKRKKAIFLECLAIKEALTYWSHRLRGIKFTVYSDHKPLENLKVNTKVDDELRELMLNLSQFEFTIKYIPGPSNAEADCLSRNPVFEHDEISSDLKRLTTAVSADIGWPPVTDGRKGFCWLRAYMMRSAKCEFGENGLRRTSNVEAESIDRSRDGYCGLYRTGLSTYRALALPRYIPLTTGVMPEVLAANAEKDAMPARLAKDRDGGRGAKCRVKGYIAFDRIVYIARTRADSRGTWSSTRRQRGHRPQMSNARTVKSENLCRPDGYATGSATRVPRPRIDEPHRTASHRTASHERGVPQTRLTATQSRITIRDPR</sequence>
<dbReference type="CDD" id="cd01647">
    <property type="entry name" value="RT_LTR"/>
    <property type="match status" value="1"/>
</dbReference>
<evidence type="ECO:0000256" key="3">
    <source>
        <dbReference type="ARBA" id="ARBA00022722"/>
    </source>
</evidence>
<feature type="region of interest" description="Disordered" evidence="6">
    <location>
        <begin position="1079"/>
        <end position="1134"/>
    </location>
</feature>
<dbReference type="Pfam" id="PF17919">
    <property type="entry name" value="RT_RNaseH_2"/>
    <property type="match status" value="1"/>
</dbReference>
<evidence type="ECO:0000313" key="9">
    <source>
        <dbReference type="Proteomes" id="UP001367676"/>
    </source>
</evidence>
<keyword evidence="9" id="KW-1185">Reference proteome</keyword>
<feature type="domain" description="Reverse transcriptase" evidence="7">
    <location>
        <begin position="503"/>
        <end position="688"/>
    </location>
</feature>
<evidence type="ECO:0000256" key="5">
    <source>
        <dbReference type="ARBA" id="ARBA00023268"/>
    </source>
</evidence>
<keyword evidence="1" id="KW-0808">Transferase</keyword>
<dbReference type="Gene3D" id="2.40.70.10">
    <property type="entry name" value="Acid Proteases"/>
    <property type="match status" value="1"/>
</dbReference>
<dbReference type="EMBL" id="JBBCAQ010000007">
    <property type="protein sequence ID" value="KAK7602927.1"/>
    <property type="molecule type" value="Genomic_DNA"/>
</dbReference>
<dbReference type="InterPro" id="IPR043502">
    <property type="entry name" value="DNA/RNA_pol_sf"/>
</dbReference>
<dbReference type="Pfam" id="PF00078">
    <property type="entry name" value="RVT_1"/>
    <property type="match status" value="1"/>
</dbReference>
<evidence type="ECO:0000256" key="2">
    <source>
        <dbReference type="ARBA" id="ARBA00022695"/>
    </source>
</evidence>
<dbReference type="PANTHER" id="PTHR37984">
    <property type="entry name" value="PROTEIN CBG26694"/>
    <property type="match status" value="1"/>
</dbReference>
<feature type="compositionally biased region" description="Polar residues" evidence="6">
    <location>
        <begin position="1119"/>
        <end position="1128"/>
    </location>
</feature>
<evidence type="ECO:0000256" key="4">
    <source>
        <dbReference type="ARBA" id="ARBA00022759"/>
    </source>
</evidence>
<accession>A0AAN9Y9P2</accession>
<evidence type="ECO:0000313" key="8">
    <source>
        <dbReference type="EMBL" id="KAK7602927.1"/>
    </source>
</evidence>
<reference evidence="8 9" key="1">
    <citation type="submission" date="2024-03" db="EMBL/GenBank/DDBJ databases">
        <title>Adaptation during the transition from Ophiocordyceps entomopathogen to insect associate is accompanied by gene loss and intensified selection.</title>
        <authorList>
            <person name="Ward C.M."/>
            <person name="Onetto C.A."/>
            <person name="Borneman A.R."/>
        </authorList>
    </citation>
    <scope>NUCLEOTIDE SEQUENCE [LARGE SCALE GENOMIC DNA]</scope>
    <source>
        <strain evidence="8">AWRI1</strain>
        <tissue evidence="8">Single Adult Female</tissue>
    </source>
</reference>
<keyword evidence="3" id="KW-0540">Nuclease</keyword>
<dbReference type="Proteomes" id="UP001367676">
    <property type="component" value="Unassembled WGS sequence"/>
</dbReference>
<evidence type="ECO:0000259" key="7">
    <source>
        <dbReference type="PROSITE" id="PS50878"/>
    </source>
</evidence>
<dbReference type="InterPro" id="IPR041577">
    <property type="entry name" value="RT_RNaseH_2"/>
</dbReference>
<evidence type="ECO:0000256" key="6">
    <source>
        <dbReference type="SAM" id="MobiDB-lite"/>
    </source>
</evidence>
<name>A0AAN9Y9P2_9HEMI</name>
<dbReference type="GO" id="GO:0071897">
    <property type="term" value="P:DNA biosynthetic process"/>
    <property type="evidence" value="ECO:0007669"/>
    <property type="project" value="UniProtKB-ARBA"/>
</dbReference>
<dbReference type="PANTHER" id="PTHR37984:SF5">
    <property type="entry name" value="PROTEIN NYNRIN-LIKE"/>
    <property type="match status" value="1"/>
</dbReference>
<evidence type="ECO:0000256" key="1">
    <source>
        <dbReference type="ARBA" id="ARBA00022679"/>
    </source>
</evidence>